<gene>
    <name evidence="12" type="ORF">MMEN_LOCUS10999</name>
</gene>
<feature type="region of interest" description="Disordered" evidence="7">
    <location>
        <begin position="392"/>
        <end position="426"/>
    </location>
</feature>
<evidence type="ECO:0000256" key="1">
    <source>
        <dbReference type="ARBA" id="ARBA00004370"/>
    </source>
</evidence>
<dbReference type="InterPro" id="IPR051495">
    <property type="entry name" value="Epithelial_Barrier/Signaling"/>
</dbReference>
<evidence type="ECO:0000256" key="4">
    <source>
        <dbReference type="ARBA" id="ARBA00023136"/>
    </source>
</evidence>
<evidence type="ECO:0000259" key="11">
    <source>
        <dbReference type="PROSITE" id="PS51233"/>
    </source>
</evidence>
<dbReference type="SMART" id="SM00216">
    <property type="entry name" value="VWD"/>
    <property type="match status" value="1"/>
</dbReference>
<dbReference type="AlphaFoldDB" id="A0A8S4B263"/>
<keyword evidence="4 8" id="KW-0472">Membrane</keyword>
<accession>A0A8S4B263</accession>
<keyword evidence="3 8" id="KW-1133">Transmembrane helix</keyword>
<feature type="domain" description="Sushi" evidence="10">
    <location>
        <begin position="438"/>
        <end position="489"/>
    </location>
</feature>
<evidence type="ECO:0000256" key="6">
    <source>
        <dbReference type="PROSITE-ProRule" id="PRU00302"/>
    </source>
</evidence>
<comment type="caution">
    <text evidence="12">The sequence shown here is derived from an EMBL/GenBank/DDBJ whole genome shotgun (WGS) entry which is preliminary data.</text>
</comment>
<keyword evidence="13" id="KW-1185">Reference proteome</keyword>
<dbReference type="InterPro" id="IPR001846">
    <property type="entry name" value="VWF_type-D"/>
</dbReference>
<evidence type="ECO:0000313" key="13">
    <source>
        <dbReference type="Proteomes" id="UP000677803"/>
    </source>
</evidence>
<evidence type="ECO:0000259" key="9">
    <source>
        <dbReference type="PROSITE" id="PS50856"/>
    </source>
</evidence>
<evidence type="ECO:0000256" key="7">
    <source>
        <dbReference type="SAM" id="MobiDB-lite"/>
    </source>
</evidence>
<comment type="subcellular location">
    <subcellularLocation>
        <location evidence="1">Membrane</location>
    </subcellularLocation>
</comment>
<keyword evidence="6" id="KW-0768">Sushi</keyword>
<dbReference type="CDD" id="cd00033">
    <property type="entry name" value="CCP"/>
    <property type="match status" value="1"/>
</dbReference>
<dbReference type="PROSITE" id="PS51233">
    <property type="entry name" value="VWFD"/>
    <property type="match status" value="1"/>
</dbReference>
<feature type="domain" description="AMOP" evidence="9">
    <location>
        <begin position="1"/>
        <end position="105"/>
    </location>
</feature>
<keyword evidence="5 6" id="KW-1015">Disulfide bond</keyword>
<dbReference type="SMART" id="SM00032">
    <property type="entry name" value="CCP"/>
    <property type="match status" value="1"/>
</dbReference>
<feature type="transmembrane region" description="Helical" evidence="8">
    <location>
        <begin position="494"/>
        <end position="513"/>
    </location>
</feature>
<dbReference type="Pfam" id="PF03782">
    <property type="entry name" value="AMOP"/>
    <property type="match status" value="1"/>
</dbReference>
<feature type="disulfide bond" evidence="6">
    <location>
        <begin position="460"/>
        <end position="487"/>
    </location>
</feature>
<reference evidence="12" key="1">
    <citation type="submission" date="2021-05" db="EMBL/GenBank/DDBJ databases">
        <authorList>
            <person name="Tigano A."/>
        </authorList>
    </citation>
    <scope>NUCLEOTIDE SEQUENCE</scope>
</reference>
<dbReference type="PANTHER" id="PTHR13802">
    <property type="entry name" value="MUCIN 4-RELATED"/>
    <property type="match status" value="1"/>
</dbReference>
<dbReference type="InterPro" id="IPR005533">
    <property type="entry name" value="AMOP_dom"/>
</dbReference>
<sequence>ADYSCDMERGSVCTYHPDSVHCVRGVQASPGSGSGQQCCYDVGGDLVLTGDSVGGGTPDRAHDWGAPPYRDPPRVPGYSHWLTDVLSFHHCCLWSARCGLYLRHRPSSGCRRYRPPRAGVVFGDLHFVTFDGVGYSFSGKGEYYLVSSPSRNLSIQARTEQVKLKNGTLAKATQISSVAMKDRSSSTIEVRRAGNLLQVLENQKVLPLAEQSVTVMFSSGVGVEVRAHAGGRVAVTVLLPADFSNHTRGLLGLMNSDPSDDLLTQSGGSVPSVNPTGEEVFAFGAGWNISKASSLFTYDTKHLLDSYYFPPSHDPAFLPAFSPPGPPGDPLVGEVGEVCRGGGALFCRYDALTARSLQRDDRLVLDLPAHQTDERHHGAASFFLQQPEDPVEPKLFEEDPPSSLGQETLRERDPSSTQLRSLDPNIVKPSSQENFSVFPCRNGKKNGTRYLQGNTLKFSCDEGFTMFGSRERSCVEDGSWTGEQPYCFKEDNTGFVLGAVGFVSSLVAMAIMIKLQNRKQGRDAQKQQIPPAYLISTTAHPPRRNP</sequence>
<evidence type="ECO:0000256" key="5">
    <source>
        <dbReference type="ARBA" id="ARBA00023157"/>
    </source>
</evidence>
<dbReference type="SUPFAM" id="SSF57535">
    <property type="entry name" value="Complement control module/SCR domain"/>
    <property type="match status" value="1"/>
</dbReference>
<proteinExistence type="predicted"/>
<dbReference type="InterPro" id="IPR000436">
    <property type="entry name" value="Sushi_SCR_CCP_dom"/>
</dbReference>
<dbReference type="Pfam" id="PF00084">
    <property type="entry name" value="Sushi"/>
    <property type="match status" value="1"/>
</dbReference>
<dbReference type="PANTHER" id="PTHR13802:SF63">
    <property type="entry name" value="SUSHI DOMAIN-CONTAINING PROTEIN 2"/>
    <property type="match status" value="1"/>
</dbReference>
<dbReference type="GO" id="GO:0016020">
    <property type="term" value="C:membrane"/>
    <property type="evidence" value="ECO:0007669"/>
    <property type="project" value="UniProtKB-SubCell"/>
</dbReference>
<dbReference type="Proteomes" id="UP000677803">
    <property type="component" value="Unassembled WGS sequence"/>
</dbReference>
<dbReference type="EMBL" id="CAJRST010011112">
    <property type="protein sequence ID" value="CAG5925476.1"/>
    <property type="molecule type" value="Genomic_DNA"/>
</dbReference>
<evidence type="ECO:0000313" key="12">
    <source>
        <dbReference type="EMBL" id="CAG5925476.1"/>
    </source>
</evidence>
<dbReference type="OrthoDB" id="6051552at2759"/>
<organism evidence="12 13">
    <name type="scientific">Menidia menidia</name>
    <name type="common">Atlantic silverside</name>
    <dbReference type="NCBI Taxonomy" id="238744"/>
    <lineage>
        <taxon>Eukaryota</taxon>
        <taxon>Metazoa</taxon>
        <taxon>Chordata</taxon>
        <taxon>Craniata</taxon>
        <taxon>Vertebrata</taxon>
        <taxon>Euteleostomi</taxon>
        <taxon>Actinopterygii</taxon>
        <taxon>Neopterygii</taxon>
        <taxon>Teleostei</taxon>
        <taxon>Neoteleostei</taxon>
        <taxon>Acanthomorphata</taxon>
        <taxon>Ovalentaria</taxon>
        <taxon>Atherinomorphae</taxon>
        <taxon>Atheriniformes</taxon>
        <taxon>Atherinopsidae</taxon>
        <taxon>Menidiinae</taxon>
        <taxon>Menidia</taxon>
    </lineage>
</organism>
<dbReference type="InterPro" id="IPR035976">
    <property type="entry name" value="Sushi/SCR/CCP_sf"/>
</dbReference>
<evidence type="ECO:0000259" key="10">
    <source>
        <dbReference type="PROSITE" id="PS50923"/>
    </source>
</evidence>
<protein>
    <submittedName>
        <fullName evidence="12">(Atlantic silverside) hypothetical protein</fullName>
    </submittedName>
</protein>
<dbReference type="PROSITE" id="PS50923">
    <property type="entry name" value="SUSHI"/>
    <property type="match status" value="1"/>
</dbReference>
<dbReference type="PROSITE" id="PS50856">
    <property type="entry name" value="AMOP"/>
    <property type="match status" value="1"/>
</dbReference>
<evidence type="ECO:0000256" key="2">
    <source>
        <dbReference type="ARBA" id="ARBA00022692"/>
    </source>
</evidence>
<dbReference type="Pfam" id="PF00094">
    <property type="entry name" value="VWD"/>
    <property type="match status" value="1"/>
</dbReference>
<feature type="domain" description="VWFD" evidence="11">
    <location>
        <begin position="117"/>
        <end position="295"/>
    </location>
</feature>
<dbReference type="SMART" id="SM00723">
    <property type="entry name" value="AMOP"/>
    <property type="match status" value="1"/>
</dbReference>
<dbReference type="Gene3D" id="2.10.70.10">
    <property type="entry name" value="Complement Module, domain 1"/>
    <property type="match status" value="1"/>
</dbReference>
<evidence type="ECO:0000256" key="3">
    <source>
        <dbReference type="ARBA" id="ARBA00022989"/>
    </source>
</evidence>
<keyword evidence="2 8" id="KW-0812">Transmembrane</keyword>
<feature type="region of interest" description="Disordered" evidence="7">
    <location>
        <begin position="517"/>
        <end position="546"/>
    </location>
</feature>
<feature type="non-terminal residue" evidence="12">
    <location>
        <position position="546"/>
    </location>
</feature>
<evidence type="ECO:0000256" key="8">
    <source>
        <dbReference type="SAM" id="Phobius"/>
    </source>
</evidence>
<comment type="caution">
    <text evidence="6">Lacks conserved residue(s) required for the propagation of feature annotation.</text>
</comment>
<name>A0A8S4B263_9TELE</name>